<sequence length="330" mass="37890">MGSREILKKVQDILGAKEIAEKELIQQLWSGYGSLYRCDVKGLPYNSIILKHIKTQAMSRHPRGWNTSLSHDRKVNSYNVEIAWYKNFANGCDLASRVPNCLALFEMNGEQVIVMEDLEASGFYPRQYNLSFNEIFATLKWLANFHATHMGVAPVGLWDIGTYWHLDTRPEELEAMSDLPLKKAAKSIDEHLNGCVYQTLVHGDAKVANFCYSEEGNQVAGVDFQYVGAGCGMKDVAYFISSCLYEEDCEHYEQELLDCYFGALKEALILKKPQLNVEEVLKEWRSMYIYAWTDFYRFLQGWSPDHWKINGYNQKLAKKVINELKSGGKR</sequence>
<dbReference type="EMBL" id="CP081303">
    <property type="protein sequence ID" value="QZE14865.1"/>
    <property type="molecule type" value="Genomic_DNA"/>
</dbReference>
<evidence type="ECO:0000313" key="2">
    <source>
        <dbReference type="Proteomes" id="UP000826212"/>
    </source>
</evidence>
<reference evidence="1" key="1">
    <citation type="submission" date="2021-08" db="EMBL/GenBank/DDBJ databases">
        <title>Novel anaerobic bacterium isolated from sea squirt in East Sea, Republic of Korea.</title>
        <authorList>
            <person name="Nguyen T.H."/>
            <person name="Li Z."/>
            <person name="Lee Y.-J."/>
            <person name="Ko J."/>
            <person name="Kim S.-G."/>
        </authorList>
    </citation>
    <scope>NUCLEOTIDE SEQUENCE</scope>
    <source>
        <strain evidence="1">KCTC 25031</strain>
    </source>
</reference>
<protein>
    <submittedName>
        <fullName evidence="1">Ecdysteroid 22-kinase family protein</fullName>
    </submittedName>
</protein>
<name>A0AC61NK92_9BACT</name>
<organism evidence="1 2">
    <name type="scientific">Halosquirtibacter laminarini</name>
    <dbReference type="NCBI Taxonomy" id="3374600"/>
    <lineage>
        <taxon>Bacteria</taxon>
        <taxon>Pseudomonadati</taxon>
        <taxon>Bacteroidota</taxon>
        <taxon>Bacteroidia</taxon>
        <taxon>Marinilabiliales</taxon>
        <taxon>Prolixibacteraceae</taxon>
        <taxon>Halosquirtibacter</taxon>
    </lineage>
</organism>
<evidence type="ECO:0000313" key="1">
    <source>
        <dbReference type="EMBL" id="QZE14865.1"/>
    </source>
</evidence>
<proteinExistence type="predicted"/>
<keyword evidence="2" id="KW-1185">Reference proteome</keyword>
<gene>
    <name evidence="1" type="ORF">K4L44_03115</name>
</gene>
<accession>A0AC61NK92</accession>
<dbReference type="Proteomes" id="UP000826212">
    <property type="component" value="Chromosome"/>
</dbReference>